<organism evidence="1 2">
    <name type="scientific">Panagrolaimus sp. PS1159</name>
    <dbReference type="NCBI Taxonomy" id="55785"/>
    <lineage>
        <taxon>Eukaryota</taxon>
        <taxon>Metazoa</taxon>
        <taxon>Ecdysozoa</taxon>
        <taxon>Nematoda</taxon>
        <taxon>Chromadorea</taxon>
        <taxon>Rhabditida</taxon>
        <taxon>Tylenchina</taxon>
        <taxon>Panagrolaimomorpha</taxon>
        <taxon>Panagrolaimoidea</taxon>
        <taxon>Panagrolaimidae</taxon>
        <taxon>Panagrolaimus</taxon>
    </lineage>
</organism>
<accession>A0AC35FUH4</accession>
<protein>
    <submittedName>
        <fullName evidence="2">Uncharacterized protein</fullName>
    </submittedName>
</protein>
<proteinExistence type="predicted"/>
<dbReference type="WBParaSite" id="PS1159_v2.g20499.t1">
    <property type="protein sequence ID" value="PS1159_v2.g20499.t1"/>
    <property type="gene ID" value="PS1159_v2.g20499"/>
</dbReference>
<name>A0AC35FUH4_9BILA</name>
<evidence type="ECO:0000313" key="2">
    <source>
        <dbReference type="WBParaSite" id="PS1159_v2.g20499.t1"/>
    </source>
</evidence>
<dbReference type="Proteomes" id="UP000887580">
    <property type="component" value="Unplaced"/>
</dbReference>
<sequence>MFFNFCQISDSWFKLEPENVYFVTDTFDPVLNKTVNGNLISTNCDNDYNIDSSGCKLNYELRHMLQKNAMWSCHFNDDTYVNIPILKQKLENLNHELPYYVGTTVNQMPIIVNGEIFWYAKSGACISRKALEKISAKIISHEFYTDYIKHDKMAGEVALGYMMSKFRGSD</sequence>
<evidence type="ECO:0000313" key="1">
    <source>
        <dbReference type="Proteomes" id="UP000887580"/>
    </source>
</evidence>
<reference evidence="2" key="1">
    <citation type="submission" date="2022-11" db="UniProtKB">
        <authorList>
            <consortium name="WormBaseParasite"/>
        </authorList>
    </citation>
    <scope>IDENTIFICATION</scope>
</reference>